<dbReference type="PANTHER" id="PTHR34295">
    <property type="entry name" value="BIOTIN TRANSPORTER BIOY"/>
    <property type="match status" value="1"/>
</dbReference>
<reference evidence="4 5" key="1">
    <citation type="submission" date="2020-07" db="EMBL/GenBank/DDBJ databases">
        <title>Alkalicella. sp. LB2 genome.</title>
        <authorList>
            <person name="Postec A."/>
            <person name="Quemeneur M."/>
        </authorList>
    </citation>
    <scope>NUCLEOTIDE SEQUENCE [LARGE SCALE GENOMIC DNA]</scope>
    <source>
        <strain evidence="4 5">LB2</strain>
    </source>
</reference>
<dbReference type="PANTHER" id="PTHR34295:SF1">
    <property type="entry name" value="BIOTIN TRANSPORTER BIOY"/>
    <property type="match status" value="1"/>
</dbReference>
<feature type="transmembrane region" description="Helical" evidence="3">
    <location>
        <begin position="149"/>
        <end position="166"/>
    </location>
</feature>
<dbReference type="InterPro" id="IPR003784">
    <property type="entry name" value="BioY"/>
</dbReference>
<sequence>MSPSVIRTQALVKISLFAVLTYIGSLIQIPMYPTPVTLQTFFVMLSGMFLGPVYGAISQIVYMFMGLVGLPVFSGGGGIGYVLHPSFGFILGFIILAFFCGLGKGKFDLLWIIAGNIVLYLVGTTYIWYIVNNVMGSSVTLLNTIKGMVIFLPGDIVKMIVAVGLVRKVSRNLRSNPKQ</sequence>
<dbReference type="EMBL" id="CP058559">
    <property type="protein sequence ID" value="QNO14447.1"/>
    <property type="molecule type" value="Genomic_DNA"/>
</dbReference>
<dbReference type="Proteomes" id="UP000516160">
    <property type="component" value="Chromosome"/>
</dbReference>
<dbReference type="Pfam" id="PF02632">
    <property type="entry name" value="BioY"/>
    <property type="match status" value="1"/>
</dbReference>
<feature type="transmembrane region" description="Helical" evidence="3">
    <location>
        <begin position="12"/>
        <end position="29"/>
    </location>
</feature>
<comment type="similarity">
    <text evidence="1 2">Belongs to the BioY family.</text>
</comment>
<dbReference type="AlphaFoldDB" id="A0A7G9W6Y5"/>
<dbReference type="Gene3D" id="1.10.1760.20">
    <property type="match status" value="1"/>
</dbReference>
<evidence type="ECO:0000256" key="1">
    <source>
        <dbReference type="ARBA" id="ARBA00010692"/>
    </source>
</evidence>
<organism evidence="4 5">
    <name type="scientific">Alkalicella caledoniensis</name>
    <dbReference type="NCBI Taxonomy" id="2731377"/>
    <lineage>
        <taxon>Bacteria</taxon>
        <taxon>Bacillati</taxon>
        <taxon>Bacillota</taxon>
        <taxon>Clostridia</taxon>
        <taxon>Eubacteriales</taxon>
        <taxon>Proteinivoracaceae</taxon>
        <taxon>Alkalicella</taxon>
    </lineage>
</organism>
<dbReference type="KEGG" id="acae:HYG86_06505"/>
<dbReference type="GO" id="GO:0015225">
    <property type="term" value="F:biotin transmembrane transporter activity"/>
    <property type="evidence" value="ECO:0007669"/>
    <property type="project" value="UniProtKB-UniRule"/>
</dbReference>
<name>A0A7G9W6Y5_ALKCA</name>
<feature type="transmembrane region" description="Helical" evidence="3">
    <location>
        <begin position="82"/>
        <end position="102"/>
    </location>
</feature>
<keyword evidence="2 3" id="KW-0472">Membrane</keyword>
<evidence type="ECO:0000313" key="4">
    <source>
        <dbReference type="EMBL" id="QNO14447.1"/>
    </source>
</evidence>
<keyword evidence="2" id="KW-1003">Cell membrane</keyword>
<dbReference type="GO" id="GO:0005886">
    <property type="term" value="C:plasma membrane"/>
    <property type="evidence" value="ECO:0007669"/>
    <property type="project" value="UniProtKB-SubCell"/>
</dbReference>
<feature type="transmembrane region" description="Helical" evidence="3">
    <location>
        <begin position="109"/>
        <end position="129"/>
    </location>
</feature>
<accession>A0A7G9W6Y5</accession>
<evidence type="ECO:0000313" key="5">
    <source>
        <dbReference type="Proteomes" id="UP000516160"/>
    </source>
</evidence>
<keyword evidence="3" id="KW-1133">Transmembrane helix</keyword>
<keyword evidence="2" id="KW-0813">Transport</keyword>
<feature type="transmembrane region" description="Helical" evidence="3">
    <location>
        <begin position="41"/>
        <end position="62"/>
    </location>
</feature>
<keyword evidence="5" id="KW-1185">Reference proteome</keyword>
<comment type="subcellular location">
    <subcellularLocation>
        <location evidence="2">Cell membrane</location>
        <topology evidence="2">Multi-pass membrane protein</topology>
    </subcellularLocation>
</comment>
<proteinExistence type="inferred from homology"/>
<keyword evidence="3" id="KW-0812">Transmembrane</keyword>
<evidence type="ECO:0000256" key="2">
    <source>
        <dbReference type="PIRNR" id="PIRNR016661"/>
    </source>
</evidence>
<dbReference type="RefSeq" id="WP_213168146.1">
    <property type="nucleotide sequence ID" value="NZ_CP058559.1"/>
</dbReference>
<protein>
    <recommendedName>
        <fullName evidence="2">Biotin transporter</fullName>
    </recommendedName>
</protein>
<evidence type="ECO:0000256" key="3">
    <source>
        <dbReference type="SAM" id="Phobius"/>
    </source>
</evidence>
<dbReference type="PIRSF" id="PIRSF016661">
    <property type="entry name" value="BioY"/>
    <property type="match status" value="1"/>
</dbReference>
<gene>
    <name evidence="4" type="ORF">HYG86_06505</name>
</gene>